<keyword evidence="2" id="KW-0472">Membrane</keyword>
<evidence type="ECO:0000256" key="1">
    <source>
        <dbReference type="SAM" id="MobiDB-lite"/>
    </source>
</evidence>
<sequence>MTGSSRRMLRPLALLLFIVLVEVFMAEGIGLSTAVALAATAAVGAALVTCAVVLSRSVPRVQPTRIRTVIRDREQRTAFLPQRDPDASGRTRPRAPGRCSATAA</sequence>
<dbReference type="EMBL" id="CP071872">
    <property type="protein sequence ID" value="UNM15354.1"/>
    <property type="molecule type" value="Genomic_DNA"/>
</dbReference>
<reference evidence="3 4" key="1">
    <citation type="submission" date="2021-03" db="EMBL/GenBank/DDBJ databases">
        <title>Complete genome of Streptomyces formicae strain 1H-GS9 (DSM 100524).</title>
        <authorList>
            <person name="Atanasov K.E."/>
            <person name="Altabella T."/>
            <person name="Ferrer A."/>
        </authorList>
    </citation>
    <scope>NUCLEOTIDE SEQUENCE [LARGE SCALE GENOMIC DNA]</scope>
    <source>
        <strain evidence="3 4">1H-GS9</strain>
    </source>
</reference>
<dbReference type="Proteomes" id="UP000828924">
    <property type="component" value="Chromosome"/>
</dbReference>
<feature type="transmembrane region" description="Helical" evidence="2">
    <location>
        <begin position="35"/>
        <end position="55"/>
    </location>
</feature>
<dbReference type="InterPro" id="IPR045635">
    <property type="entry name" value="DUF6412"/>
</dbReference>
<keyword evidence="2" id="KW-1133">Transmembrane helix</keyword>
<organism evidence="3 4">
    <name type="scientific">Streptomyces formicae</name>
    <dbReference type="NCBI Taxonomy" id="1616117"/>
    <lineage>
        <taxon>Bacteria</taxon>
        <taxon>Bacillati</taxon>
        <taxon>Actinomycetota</taxon>
        <taxon>Actinomycetes</taxon>
        <taxon>Kitasatosporales</taxon>
        <taxon>Streptomycetaceae</taxon>
        <taxon>Streptomyces</taxon>
    </lineage>
</organism>
<accession>A0ABY3WV71</accession>
<dbReference type="RefSeq" id="WP_242336934.1">
    <property type="nucleotide sequence ID" value="NZ_CP071872.1"/>
</dbReference>
<protein>
    <recommendedName>
        <fullName evidence="5">Secreted protein</fullName>
    </recommendedName>
</protein>
<keyword evidence="2" id="KW-0812">Transmembrane</keyword>
<name>A0ABY3WV71_9ACTN</name>
<dbReference type="Pfam" id="PF19950">
    <property type="entry name" value="DUF6412"/>
    <property type="match status" value="1"/>
</dbReference>
<evidence type="ECO:0008006" key="5">
    <source>
        <dbReference type="Google" id="ProtNLM"/>
    </source>
</evidence>
<proteinExistence type="predicted"/>
<evidence type="ECO:0000256" key="2">
    <source>
        <dbReference type="SAM" id="Phobius"/>
    </source>
</evidence>
<gene>
    <name evidence="3" type="ORF">J4032_31310</name>
</gene>
<keyword evidence="4" id="KW-1185">Reference proteome</keyword>
<evidence type="ECO:0000313" key="4">
    <source>
        <dbReference type="Proteomes" id="UP000828924"/>
    </source>
</evidence>
<feature type="region of interest" description="Disordered" evidence="1">
    <location>
        <begin position="77"/>
        <end position="104"/>
    </location>
</feature>
<evidence type="ECO:0000313" key="3">
    <source>
        <dbReference type="EMBL" id="UNM15354.1"/>
    </source>
</evidence>